<feature type="transmembrane region" description="Helical" evidence="1">
    <location>
        <begin position="66"/>
        <end position="84"/>
    </location>
</feature>
<accession>A0A8K0W7Y2</accession>
<name>A0A8K0W7Y2_9HYPO</name>
<evidence type="ECO:0000256" key="1">
    <source>
        <dbReference type="SAM" id="Phobius"/>
    </source>
</evidence>
<evidence type="ECO:0000313" key="3">
    <source>
        <dbReference type="Proteomes" id="UP000813427"/>
    </source>
</evidence>
<keyword evidence="1" id="KW-0472">Membrane</keyword>
<evidence type="ECO:0000313" key="2">
    <source>
        <dbReference type="EMBL" id="KAH7238563.1"/>
    </source>
</evidence>
<dbReference type="EMBL" id="JAGPXF010000006">
    <property type="protein sequence ID" value="KAH7238563.1"/>
    <property type="molecule type" value="Genomic_DNA"/>
</dbReference>
<keyword evidence="3" id="KW-1185">Reference proteome</keyword>
<proteinExistence type="predicted"/>
<feature type="transmembrane region" description="Helical" evidence="1">
    <location>
        <begin position="28"/>
        <end position="54"/>
    </location>
</feature>
<reference evidence="2" key="1">
    <citation type="journal article" date="2021" name="Nat. Commun.">
        <title>Genetic determinants of endophytism in the Arabidopsis root mycobiome.</title>
        <authorList>
            <person name="Mesny F."/>
            <person name="Miyauchi S."/>
            <person name="Thiergart T."/>
            <person name="Pickel B."/>
            <person name="Atanasova L."/>
            <person name="Karlsson M."/>
            <person name="Huettel B."/>
            <person name="Barry K.W."/>
            <person name="Haridas S."/>
            <person name="Chen C."/>
            <person name="Bauer D."/>
            <person name="Andreopoulos W."/>
            <person name="Pangilinan J."/>
            <person name="LaButti K."/>
            <person name="Riley R."/>
            <person name="Lipzen A."/>
            <person name="Clum A."/>
            <person name="Drula E."/>
            <person name="Henrissat B."/>
            <person name="Kohler A."/>
            <person name="Grigoriev I.V."/>
            <person name="Martin F.M."/>
            <person name="Hacquard S."/>
        </authorList>
    </citation>
    <scope>NUCLEOTIDE SEQUENCE</scope>
    <source>
        <strain evidence="2">MPI-SDFR-AT-0068</strain>
    </source>
</reference>
<keyword evidence="1" id="KW-0812">Transmembrane</keyword>
<organism evidence="2 3">
    <name type="scientific">Fusarium tricinctum</name>
    <dbReference type="NCBI Taxonomy" id="61284"/>
    <lineage>
        <taxon>Eukaryota</taxon>
        <taxon>Fungi</taxon>
        <taxon>Dikarya</taxon>
        <taxon>Ascomycota</taxon>
        <taxon>Pezizomycotina</taxon>
        <taxon>Sordariomycetes</taxon>
        <taxon>Hypocreomycetidae</taxon>
        <taxon>Hypocreales</taxon>
        <taxon>Nectriaceae</taxon>
        <taxon>Fusarium</taxon>
        <taxon>Fusarium tricinctum species complex</taxon>
    </lineage>
</organism>
<sequence length="141" mass="16039">MKLFGTATTVPIACFFWHSRLYDSLGTALHYLCFCFCFCCATLNYYYCFSLVFLIISAEKSLRSCLVVYNLIIPFPVSFFPITLRLPTYFCHTCVAHVTHLSTRIIPSYQFSPSTASLAWNSEVIIAPISRRLAPPNGFHI</sequence>
<dbReference type="OrthoDB" id="10295694at2759"/>
<dbReference type="Proteomes" id="UP000813427">
    <property type="component" value="Unassembled WGS sequence"/>
</dbReference>
<gene>
    <name evidence="2" type="ORF">BKA59DRAFT_251610</name>
</gene>
<protein>
    <submittedName>
        <fullName evidence="2">Uncharacterized protein</fullName>
    </submittedName>
</protein>
<dbReference type="AlphaFoldDB" id="A0A8K0W7Y2"/>
<keyword evidence="1" id="KW-1133">Transmembrane helix</keyword>
<comment type="caution">
    <text evidence="2">The sequence shown here is derived from an EMBL/GenBank/DDBJ whole genome shotgun (WGS) entry which is preliminary data.</text>
</comment>